<dbReference type="AlphaFoldDB" id="A0A7I9VL09"/>
<dbReference type="InterPro" id="IPR003594">
    <property type="entry name" value="HATPase_dom"/>
</dbReference>
<reference evidence="10" key="1">
    <citation type="journal article" date="2020" name="Appl. Environ. Microbiol.">
        <title>Diazotrophic Anaeromyxobacter Isolates from Soils.</title>
        <authorList>
            <person name="Masuda Y."/>
            <person name="Yamanaka H."/>
            <person name="Xu Z.X."/>
            <person name="Shiratori Y."/>
            <person name="Aono T."/>
            <person name="Amachi S."/>
            <person name="Senoo K."/>
            <person name="Itoh H."/>
        </authorList>
    </citation>
    <scope>NUCLEOTIDE SEQUENCE [LARGE SCALE GENOMIC DNA]</scope>
    <source>
        <strain evidence="10">R267</strain>
    </source>
</reference>
<dbReference type="PROSITE" id="PS50110">
    <property type="entry name" value="RESPONSE_REGULATORY"/>
    <property type="match status" value="1"/>
</dbReference>
<evidence type="ECO:0000256" key="4">
    <source>
        <dbReference type="ARBA" id="ARBA00022679"/>
    </source>
</evidence>
<dbReference type="Pfam" id="PF00072">
    <property type="entry name" value="Response_reg"/>
    <property type="match status" value="1"/>
</dbReference>
<keyword evidence="4" id="KW-0808">Transferase</keyword>
<evidence type="ECO:0000256" key="2">
    <source>
        <dbReference type="ARBA" id="ARBA00012438"/>
    </source>
</evidence>
<keyword evidence="3 6" id="KW-0597">Phosphoprotein</keyword>
<evidence type="ECO:0000256" key="5">
    <source>
        <dbReference type="ARBA" id="ARBA00022777"/>
    </source>
</evidence>
<dbReference type="SMART" id="SM00387">
    <property type="entry name" value="HATPase_c"/>
    <property type="match status" value="1"/>
</dbReference>
<proteinExistence type="predicted"/>
<name>A0A7I9VL09_9BACT</name>
<keyword evidence="10" id="KW-1185">Reference proteome</keyword>
<evidence type="ECO:0000313" key="9">
    <source>
        <dbReference type="EMBL" id="GEJ57092.1"/>
    </source>
</evidence>
<evidence type="ECO:0000256" key="6">
    <source>
        <dbReference type="PROSITE-ProRule" id="PRU00169"/>
    </source>
</evidence>
<evidence type="ECO:0000259" key="7">
    <source>
        <dbReference type="PROSITE" id="PS50109"/>
    </source>
</evidence>
<dbReference type="PANTHER" id="PTHR43547">
    <property type="entry name" value="TWO-COMPONENT HISTIDINE KINASE"/>
    <property type="match status" value="1"/>
</dbReference>
<dbReference type="EMBL" id="BJTG01000004">
    <property type="protein sequence ID" value="GEJ57092.1"/>
    <property type="molecule type" value="Genomic_DNA"/>
</dbReference>
<dbReference type="Gene3D" id="1.10.287.130">
    <property type="match status" value="1"/>
</dbReference>
<evidence type="ECO:0000313" key="10">
    <source>
        <dbReference type="Proteomes" id="UP000503640"/>
    </source>
</evidence>
<sequence length="512" mass="54391">MNEEASSERLLVLAPTGRDAELALEVLRGAGLEGEACRGMAPLCEALEAGAGAALLAEEVLSPAQAALLTAWVARQPPWSDLPVLIFTSQGGPLDLRGPALARLGTLGNVTLLDRPLRRMMLVSAARAALRARRRQYAARDVLAAQRRSMTARDQFLAMLGHELRNPLGAITLAAQVMERKGGADARQLGVVQRQAAQLGRLVDDLLDVARVTSGKITLERRPLDLGELVTRSLEALEPVAAARPVAFAFRPPGEPLAVEGDPARLEQVVANLVRNAIKYTAPGGHVEVALARDGSDAVLVVRDDGIGIAPDHLAHVFDLFMQVPTTLDRSQGGLGLGLTVTRTLVAMHGGAITVESAGVGRGSTFTARLPLLPAGQEAPAAGAQRAPPLRRRRVLVVDDGEDNRAVMQMCLEGLGQEVRVASDGPSAVAQALAEPFEVILVDIGLPQLDGYEVARRIRSALGRAPFLVAATGYGQPEDRQRSLDAGFDFHLTKPIGLRAVEDVLRRADGRR</sequence>
<accession>A0A7I9VL09</accession>
<dbReference type="Gene3D" id="3.40.50.2300">
    <property type="match status" value="1"/>
</dbReference>
<dbReference type="Pfam" id="PF02518">
    <property type="entry name" value="HATPase_c"/>
    <property type="match status" value="1"/>
</dbReference>
<feature type="modified residue" description="4-aspartylphosphate" evidence="6">
    <location>
        <position position="443"/>
    </location>
</feature>
<dbReference type="GO" id="GO:0000155">
    <property type="term" value="F:phosphorelay sensor kinase activity"/>
    <property type="evidence" value="ECO:0007669"/>
    <property type="project" value="InterPro"/>
</dbReference>
<dbReference type="InterPro" id="IPR036097">
    <property type="entry name" value="HisK_dim/P_sf"/>
</dbReference>
<dbReference type="InterPro" id="IPR011006">
    <property type="entry name" value="CheY-like_superfamily"/>
</dbReference>
<dbReference type="RefSeq" id="WP_176064581.1">
    <property type="nucleotide sequence ID" value="NZ_BJTG01000004.1"/>
</dbReference>
<comment type="catalytic activity">
    <reaction evidence="1">
        <text>ATP + protein L-histidine = ADP + protein N-phospho-L-histidine.</text>
        <dbReference type="EC" id="2.7.13.3"/>
    </reaction>
</comment>
<dbReference type="Gene3D" id="3.30.565.10">
    <property type="entry name" value="Histidine kinase-like ATPase, C-terminal domain"/>
    <property type="match status" value="1"/>
</dbReference>
<dbReference type="CDD" id="cd00082">
    <property type="entry name" value="HisKA"/>
    <property type="match status" value="1"/>
</dbReference>
<protein>
    <recommendedName>
        <fullName evidence="2">histidine kinase</fullName>
        <ecNumber evidence="2">2.7.13.3</ecNumber>
    </recommendedName>
</protein>
<evidence type="ECO:0000256" key="3">
    <source>
        <dbReference type="ARBA" id="ARBA00022553"/>
    </source>
</evidence>
<dbReference type="PRINTS" id="PR00344">
    <property type="entry name" value="BCTRLSENSOR"/>
</dbReference>
<dbReference type="Pfam" id="PF00512">
    <property type="entry name" value="HisKA"/>
    <property type="match status" value="1"/>
</dbReference>
<dbReference type="PANTHER" id="PTHR43547:SF2">
    <property type="entry name" value="HYBRID SIGNAL TRANSDUCTION HISTIDINE KINASE C"/>
    <property type="match status" value="1"/>
</dbReference>
<dbReference type="SMART" id="SM00388">
    <property type="entry name" value="HisKA"/>
    <property type="match status" value="1"/>
</dbReference>
<dbReference type="InterPro" id="IPR001789">
    <property type="entry name" value="Sig_transdc_resp-reg_receiver"/>
</dbReference>
<dbReference type="FunFam" id="3.30.565.10:FF:000006">
    <property type="entry name" value="Sensor histidine kinase WalK"/>
    <property type="match status" value="1"/>
</dbReference>
<feature type="domain" description="Histidine kinase" evidence="7">
    <location>
        <begin position="159"/>
        <end position="374"/>
    </location>
</feature>
<gene>
    <name evidence="9" type="ORF">AMYX_18330</name>
</gene>
<evidence type="ECO:0000256" key="1">
    <source>
        <dbReference type="ARBA" id="ARBA00000085"/>
    </source>
</evidence>
<dbReference type="EC" id="2.7.13.3" evidence="2"/>
<dbReference type="Proteomes" id="UP000503640">
    <property type="component" value="Unassembled WGS sequence"/>
</dbReference>
<organism evidence="9 10">
    <name type="scientific">Anaeromyxobacter diazotrophicus</name>
    <dbReference type="NCBI Taxonomy" id="2590199"/>
    <lineage>
        <taxon>Bacteria</taxon>
        <taxon>Pseudomonadati</taxon>
        <taxon>Myxococcota</taxon>
        <taxon>Myxococcia</taxon>
        <taxon>Myxococcales</taxon>
        <taxon>Cystobacterineae</taxon>
        <taxon>Anaeromyxobacteraceae</taxon>
        <taxon>Anaeromyxobacter</taxon>
    </lineage>
</organism>
<dbReference type="SUPFAM" id="SSF47384">
    <property type="entry name" value="Homodimeric domain of signal transducing histidine kinase"/>
    <property type="match status" value="1"/>
</dbReference>
<dbReference type="SMART" id="SM00448">
    <property type="entry name" value="REC"/>
    <property type="match status" value="1"/>
</dbReference>
<dbReference type="SUPFAM" id="SSF52172">
    <property type="entry name" value="CheY-like"/>
    <property type="match status" value="1"/>
</dbReference>
<dbReference type="SUPFAM" id="SSF55874">
    <property type="entry name" value="ATPase domain of HSP90 chaperone/DNA topoisomerase II/histidine kinase"/>
    <property type="match status" value="1"/>
</dbReference>
<dbReference type="InterPro" id="IPR004358">
    <property type="entry name" value="Sig_transdc_His_kin-like_C"/>
</dbReference>
<dbReference type="InterPro" id="IPR005467">
    <property type="entry name" value="His_kinase_dom"/>
</dbReference>
<feature type="domain" description="Response regulatory" evidence="8">
    <location>
        <begin position="394"/>
        <end position="509"/>
    </location>
</feature>
<evidence type="ECO:0000259" key="8">
    <source>
        <dbReference type="PROSITE" id="PS50110"/>
    </source>
</evidence>
<dbReference type="InterPro" id="IPR003661">
    <property type="entry name" value="HisK_dim/P_dom"/>
</dbReference>
<comment type="caution">
    <text evidence="9">The sequence shown here is derived from an EMBL/GenBank/DDBJ whole genome shotgun (WGS) entry which is preliminary data.</text>
</comment>
<keyword evidence="5" id="KW-0418">Kinase</keyword>
<dbReference type="InterPro" id="IPR036890">
    <property type="entry name" value="HATPase_C_sf"/>
</dbReference>
<dbReference type="PROSITE" id="PS50109">
    <property type="entry name" value="HIS_KIN"/>
    <property type="match status" value="1"/>
</dbReference>